<evidence type="ECO:0000313" key="4">
    <source>
        <dbReference type="Proteomes" id="UP001284601"/>
    </source>
</evidence>
<reference evidence="4" key="1">
    <citation type="submission" date="2023-07" db="EMBL/GenBank/DDBJ databases">
        <title>Conexibacter stalactiti sp. nov., isolated from stalactites in a lava cave and emended description of the genus Conexibacter.</title>
        <authorList>
            <person name="Lee S.D."/>
        </authorList>
    </citation>
    <scope>NUCLEOTIDE SEQUENCE [LARGE SCALE GENOMIC DNA]</scope>
    <source>
        <strain evidence="4">KCTC 39840</strain>
    </source>
</reference>
<keyword evidence="4" id="KW-1185">Reference proteome</keyword>
<organism evidence="3 4">
    <name type="scientific">Conexibacter stalactiti</name>
    <dbReference type="NCBI Taxonomy" id="1940611"/>
    <lineage>
        <taxon>Bacteria</taxon>
        <taxon>Bacillati</taxon>
        <taxon>Actinomycetota</taxon>
        <taxon>Thermoleophilia</taxon>
        <taxon>Solirubrobacterales</taxon>
        <taxon>Conexibacteraceae</taxon>
        <taxon>Conexibacter</taxon>
    </lineage>
</organism>
<sequence>MALTCLAALVPAAAQACSCAPNRDLAAELAGGDPAVIGEVVARQVIARDGPSDPNVPSLDTSVAYTVRVERAFNGAFGPETTIVGRTNGGMCGFTWSVGQRVGAFVGRSGEAWGTSLCSLVDPAALIAAADTPPVQPPTQPPAPPTPPTPPVPPTGDGGDTAKPAPTLRARRGTHVAEGGPRTGTTLDRLPAAAGERVRLRLDAPARSVRFALARANGKRLGSLRAARAVTGSRRTAWNATLPRVLPPRADRLLVTVDYGAGKRSTFAVGLGRPVRAGAASALAVAGPLCPAALLAL</sequence>
<feature type="chain" id="PRO_5047337366" evidence="2">
    <location>
        <begin position="17"/>
        <end position="297"/>
    </location>
</feature>
<comment type="caution">
    <text evidence="3">The sequence shown here is derived from an EMBL/GenBank/DDBJ whole genome shotgun (WGS) entry which is preliminary data.</text>
</comment>
<dbReference type="InterPro" id="IPR008993">
    <property type="entry name" value="TIMP-like_OB-fold"/>
</dbReference>
<feature type="compositionally biased region" description="Pro residues" evidence="1">
    <location>
        <begin position="134"/>
        <end position="154"/>
    </location>
</feature>
<gene>
    <name evidence="3" type="ORF">R7226_18815</name>
</gene>
<dbReference type="Gene3D" id="2.40.50.120">
    <property type="match status" value="1"/>
</dbReference>
<proteinExistence type="predicted"/>
<feature type="signal peptide" evidence="2">
    <location>
        <begin position="1"/>
        <end position="16"/>
    </location>
</feature>
<name>A0ABU4HSW1_9ACTN</name>
<dbReference type="EMBL" id="JAWSTH010000055">
    <property type="protein sequence ID" value="MDW5596406.1"/>
    <property type="molecule type" value="Genomic_DNA"/>
</dbReference>
<evidence type="ECO:0000256" key="2">
    <source>
        <dbReference type="SAM" id="SignalP"/>
    </source>
</evidence>
<accession>A0ABU4HSW1</accession>
<feature type="region of interest" description="Disordered" evidence="1">
    <location>
        <begin position="131"/>
        <end position="188"/>
    </location>
</feature>
<evidence type="ECO:0000256" key="1">
    <source>
        <dbReference type="SAM" id="MobiDB-lite"/>
    </source>
</evidence>
<keyword evidence="2" id="KW-0732">Signal</keyword>
<protein>
    <submittedName>
        <fullName evidence="3">Uncharacterized protein</fullName>
    </submittedName>
</protein>
<evidence type="ECO:0000313" key="3">
    <source>
        <dbReference type="EMBL" id="MDW5596406.1"/>
    </source>
</evidence>
<dbReference type="Proteomes" id="UP001284601">
    <property type="component" value="Unassembled WGS sequence"/>
</dbReference>
<dbReference type="RefSeq" id="WP_318598789.1">
    <property type="nucleotide sequence ID" value="NZ_JAWSTH010000055.1"/>
</dbReference>